<dbReference type="GO" id="GO:0008757">
    <property type="term" value="F:S-adenosylmethionine-dependent methyltransferase activity"/>
    <property type="evidence" value="ECO:0007669"/>
    <property type="project" value="TreeGrafter"/>
</dbReference>
<evidence type="ECO:0000256" key="2">
    <source>
        <dbReference type="ARBA" id="ARBA00022679"/>
    </source>
</evidence>
<proteinExistence type="inferred from homology"/>
<evidence type="ECO:0000256" key="4">
    <source>
        <dbReference type="ARBA" id="ARBA00023453"/>
    </source>
</evidence>
<dbReference type="SUPFAM" id="SSF53335">
    <property type="entry name" value="S-adenosyl-L-methionine-dependent methyltransferases"/>
    <property type="match status" value="1"/>
</dbReference>
<organism evidence="5 6">
    <name type="scientific">Fomitopsis schrenkii</name>
    <name type="common">Brown rot fungus</name>
    <dbReference type="NCBI Taxonomy" id="2126942"/>
    <lineage>
        <taxon>Eukaryota</taxon>
        <taxon>Fungi</taxon>
        <taxon>Dikarya</taxon>
        <taxon>Basidiomycota</taxon>
        <taxon>Agaricomycotina</taxon>
        <taxon>Agaricomycetes</taxon>
        <taxon>Polyporales</taxon>
        <taxon>Fomitopsis</taxon>
    </lineage>
</organism>
<evidence type="ECO:0000256" key="3">
    <source>
        <dbReference type="ARBA" id="ARBA00022691"/>
    </source>
</evidence>
<dbReference type="PANTHER" id="PTHR10509">
    <property type="entry name" value="O-METHYLTRANSFERASE-RELATED"/>
    <property type="match status" value="1"/>
</dbReference>
<comment type="similarity">
    <text evidence="4">Belongs to the class I-like SAM-binding methyltransferase superfamily. Cation-dependent O-methyltransferase family.</text>
</comment>
<dbReference type="InterPro" id="IPR029063">
    <property type="entry name" value="SAM-dependent_MTases_sf"/>
</dbReference>
<dbReference type="PROSITE" id="PS51682">
    <property type="entry name" value="SAM_OMT_I"/>
    <property type="match status" value="1"/>
</dbReference>
<evidence type="ECO:0000256" key="1">
    <source>
        <dbReference type="ARBA" id="ARBA00022603"/>
    </source>
</evidence>
<keyword evidence="3" id="KW-0949">S-adenosyl-L-methionine</keyword>
<protein>
    <recommendedName>
        <fullName evidence="7">O-methyltransferase family 3 protein</fullName>
    </recommendedName>
</protein>
<dbReference type="Gene3D" id="3.40.50.150">
    <property type="entry name" value="Vaccinia Virus protein VP39"/>
    <property type="match status" value="1"/>
</dbReference>
<dbReference type="AlphaFoldDB" id="S8FY16"/>
<keyword evidence="1" id="KW-0489">Methyltransferase</keyword>
<sequence>MSYYPYSEKTNAYLPATEVSVRNARYHDSFLIEQDDALLYAQKNSAANGLPAIAVSPAEGKFLHLLARSIGAKRILEIGTLGGYSSIWLARALPEDGELICCELNPKFAQVARDNVAKAGLEKVVKVVEGPAADTLAKMQPGDQPFDFVFIDADKENNLTYLLEAKRLTRKGAVIIVDNVVFEGHVADLSYKDAHYEGVRKMLAHLKTDTEVFATTISTIGERTWDGFTYILKL</sequence>
<accession>S8FY16</accession>
<dbReference type="GO" id="GO:0008171">
    <property type="term" value="F:O-methyltransferase activity"/>
    <property type="evidence" value="ECO:0007669"/>
    <property type="project" value="InterPro"/>
</dbReference>
<dbReference type="STRING" id="743788.S8FY16"/>
<evidence type="ECO:0000313" key="5">
    <source>
        <dbReference type="EMBL" id="EPT06001.1"/>
    </source>
</evidence>
<reference evidence="5 6" key="1">
    <citation type="journal article" date="2012" name="Science">
        <title>The Paleozoic origin of enzymatic lignin decomposition reconstructed from 31 fungal genomes.</title>
        <authorList>
            <person name="Floudas D."/>
            <person name="Binder M."/>
            <person name="Riley R."/>
            <person name="Barry K."/>
            <person name="Blanchette R.A."/>
            <person name="Henrissat B."/>
            <person name="Martinez A.T."/>
            <person name="Otillar R."/>
            <person name="Spatafora J.W."/>
            <person name="Yadav J.S."/>
            <person name="Aerts A."/>
            <person name="Benoit I."/>
            <person name="Boyd A."/>
            <person name="Carlson A."/>
            <person name="Copeland A."/>
            <person name="Coutinho P.M."/>
            <person name="de Vries R.P."/>
            <person name="Ferreira P."/>
            <person name="Findley K."/>
            <person name="Foster B."/>
            <person name="Gaskell J."/>
            <person name="Glotzer D."/>
            <person name="Gorecki P."/>
            <person name="Heitman J."/>
            <person name="Hesse C."/>
            <person name="Hori C."/>
            <person name="Igarashi K."/>
            <person name="Jurgens J.A."/>
            <person name="Kallen N."/>
            <person name="Kersten P."/>
            <person name="Kohler A."/>
            <person name="Kuees U."/>
            <person name="Kumar T.K.A."/>
            <person name="Kuo A."/>
            <person name="LaButti K."/>
            <person name="Larrondo L.F."/>
            <person name="Lindquist E."/>
            <person name="Ling A."/>
            <person name="Lombard V."/>
            <person name="Lucas S."/>
            <person name="Lundell T."/>
            <person name="Martin R."/>
            <person name="McLaughlin D.J."/>
            <person name="Morgenstern I."/>
            <person name="Morin E."/>
            <person name="Murat C."/>
            <person name="Nagy L.G."/>
            <person name="Nolan M."/>
            <person name="Ohm R.A."/>
            <person name="Patyshakuliyeva A."/>
            <person name="Rokas A."/>
            <person name="Ruiz-Duenas F.J."/>
            <person name="Sabat G."/>
            <person name="Salamov A."/>
            <person name="Samejima M."/>
            <person name="Schmutz J."/>
            <person name="Slot J.C."/>
            <person name="St John F."/>
            <person name="Stenlid J."/>
            <person name="Sun H."/>
            <person name="Sun S."/>
            <person name="Syed K."/>
            <person name="Tsang A."/>
            <person name="Wiebenga A."/>
            <person name="Young D."/>
            <person name="Pisabarro A."/>
            <person name="Eastwood D.C."/>
            <person name="Martin F."/>
            <person name="Cullen D."/>
            <person name="Grigoriev I.V."/>
            <person name="Hibbett D.S."/>
        </authorList>
    </citation>
    <scope>NUCLEOTIDE SEQUENCE</scope>
    <source>
        <strain evidence="6">FP-58527</strain>
    </source>
</reference>
<keyword evidence="2" id="KW-0808">Transferase</keyword>
<dbReference type="eggNOG" id="KOG1663">
    <property type="taxonomic scope" value="Eukaryota"/>
</dbReference>
<keyword evidence="6" id="KW-1185">Reference proteome</keyword>
<dbReference type="InParanoid" id="S8FY16"/>
<dbReference type="GO" id="GO:0032259">
    <property type="term" value="P:methylation"/>
    <property type="evidence" value="ECO:0007669"/>
    <property type="project" value="UniProtKB-KW"/>
</dbReference>
<name>S8FY16_FOMSC</name>
<dbReference type="Proteomes" id="UP000015241">
    <property type="component" value="Unassembled WGS sequence"/>
</dbReference>
<evidence type="ECO:0000313" key="6">
    <source>
        <dbReference type="Proteomes" id="UP000015241"/>
    </source>
</evidence>
<evidence type="ECO:0008006" key="7">
    <source>
        <dbReference type="Google" id="ProtNLM"/>
    </source>
</evidence>
<dbReference type="HOGENOM" id="CLU_067676_8_0_1"/>
<gene>
    <name evidence="5" type="ORF">FOMPIDRAFT_1021124</name>
</gene>
<dbReference type="OrthoDB" id="10251242at2759"/>
<dbReference type="InterPro" id="IPR050362">
    <property type="entry name" value="Cation-dep_OMT"/>
</dbReference>
<dbReference type="Pfam" id="PF01596">
    <property type="entry name" value="Methyltransf_3"/>
    <property type="match status" value="1"/>
</dbReference>
<dbReference type="EMBL" id="KE504122">
    <property type="protein sequence ID" value="EPT06001.1"/>
    <property type="molecule type" value="Genomic_DNA"/>
</dbReference>
<dbReference type="FunCoup" id="S8FY16">
    <property type="interactions" value="77"/>
</dbReference>
<dbReference type="PANTHER" id="PTHR10509:SF14">
    <property type="entry name" value="CAFFEOYL-COA O-METHYLTRANSFERASE 3-RELATED"/>
    <property type="match status" value="1"/>
</dbReference>
<dbReference type="CDD" id="cd02440">
    <property type="entry name" value="AdoMet_MTases"/>
    <property type="match status" value="1"/>
</dbReference>
<dbReference type="InterPro" id="IPR002935">
    <property type="entry name" value="SAM_O-MeTrfase"/>
</dbReference>